<dbReference type="OrthoDB" id="273533at2759"/>
<sequence length="422" mass="43422">SAMRPAAAADGAAAVGAASGAGRLALTSGFVTCMAVAPLPGAGAALGVAGTSHGALCLFVVESRAGGVQPAVLKVCEAPLREYSDGLISVEDAVTDVCLGFDPAGRPEFVAAASATCVAVVDTQCFDELLRARATEAVARAFTKQRSPHVGRPTSEPFCASFAAAEVVRVLAPERHHAAFTMDVALLVVLDDGEVRYVARSVVGGSVQLLLEHHLQRQARQSEVGLSMLLDDDPRALPHVLYAYSLSPIVHNVCVAAVGPRAASSIVVNDAALCYDAAAHQMRLIVAGAETQPAELPGQFCTTSGWWATALNVVCLRDTLQQALALMVSSFAAPKSSSLPRDRRGLAAVLAFPDGQLLLFACGSELHVCSAAGEVMSSEYGVLRHVHTAGSVISSMAAAQSRNSGKSAVVVACGSSLALLQL</sequence>
<dbReference type="RefSeq" id="XP_029223693.1">
    <property type="nucleotide sequence ID" value="XM_029376179.1"/>
</dbReference>
<reference evidence="1 2" key="1">
    <citation type="journal article" date="2018" name="BMC Genomics">
        <title>Genomic comparison of Trypanosoma conorhini and Trypanosoma rangeli to Trypanosoma cruzi strains of high and low virulence.</title>
        <authorList>
            <person name="Bradwell K.R."/>
            <person name="Koparde V.N."/>
            <person name="Matveyev A.V."/>
            <person name="Serrano M.G."/>
            <person name="Alves J.M."/>
            <person name="Parikh H."/>
            <person name="Huang B."/>
            <person name="Lee V."/>
            <person name="Espinosa-Alvarez O."/>
            <person name="Ortiz P.A."/>
            <person name="Costa-Martins A.G."/>
            <person name="Teixeira M.M."/>
            <person name="Buck G.A."/>
        </authorList>
    </citation>
    <scope>NUCLEOTIDE SEQUENCE [LARGE SCALE GENOMIC DNA]</scope>
    <source>
        <strain evidence="1 2">025E</strain>
    </source>
</reference>
<proteinExistence type="predicted"/>
<evidence type="ECO:0000313" key="2">
    <source>
        <dbReference type="Proteomes" id="UP000284403"/>
    </source>
</evidence>
<keyword evidence="2" id="KW-1185">Reference proteome</keyword>
<dbReference type="EMBL" id="MKKU01001095">
    <property type="protein sequence ID" value="RNE97805.1"/>
    <property type="molecule type" value="Genomic_DNA"/>
</dbReference>
<evidence type="ECO:0000313" key="1">
    <source>
        <dbReference type="EMBL" id="RNE97805.1"/>
    </source>
</evidence>
<name>A0A422MX55_9TRYP</name>
<gene>
    <name evidence="1" type="ORF">Tco025E_09360</name>
</gene>
<organism evidence="1 2">
    <name type="scientific">Trypanosoma conorhini</name>
    <dbReference type="NCBI Taxonomy" id="83891"/>
    <lineage>
        <taxon>Eukaryota</taxon>
        <taxon>Discoba</taxon>
        <taxon>Euglenozoa</taxon>
        <taxon>Kinetoplastea</taxon>
        <taxon>Metakinetoplastina</taxon>
        <taxon>Trypanosomatida</taxon>
        <taxon>Trypanosomatidae</taxon>
        <taxon>Trypanosoma</taxon>
    </lineage>
</organism>
<comment type="caution">
    <text evidence="1">The sequence shown here is derived from an EMBL/GenBank/DDBJ whole genome shotgun (WGS) entry which is preliminary data.</text>
</comment>
<accession>A0A422MX55</accession>
<dbReference type="GeneID" id="40322971"/>
<dbReference type="Proteomes" id="UP000284403">
    <property type="component" value="Unassembled WGS sequence"/>
</dbReference>
<feature type="non-terminal residue" evidence="1">
    <location>
        <position position="1"/>
    </location>
</feature>
<protein>
    <submittedName>
        <fullName evidence="1">Uncharacterized protein</fullName>
    </submittedName>
</protein>
<dbReference type="AlphaFoldDB" id="A0A422MX55"/>